<proteinExistence type="predicted"/>
<dbReference type="RefSeq" id="WP_125579110.1">
    <property type="nucleotide sequence ID" value="NZ_BOLV01000009.1"/>
</dbReference>
<keyword evidence="2" id="KW-1185">Reference proteome</keyword>
<accession>A0ABW4BHR4</accession>
<dbReference type="EMBL" id="JBHTOA010000046">
    <property type="protein sequence ID" value="MFD1400025.1"/>
    <property type="molecule type" value="Genomic_DNA"/>
</dbReference>
<evidence type="ECO:0000313" key="2">
    <source>
        <dbReference type="Proteomes" id="UP001597199"/>
    </source>
</evidence>
<organism evidence="1 2">
    <name type="scientific">Lacticaseibacillus suilingensis</name>
    <dbReference type="NCBI Taxonomy" id="2799577"/>
    <lineage>
        <taxon>Bacteria</taxon>
        <taxon>Bacillati</taxon>
        <taxon>Bacillota</taxon>
        <taxon>Bacilli</taxon>
        <taxon>Lactobacillales</taxon>
        <taxon>Lactobacillaceae</taxon>
        <taxon>Lacticaseibacillus</taxon>
    </lineage>
</organism>
<dbReference type="Proteomes" id="UP001597199">
    <property type="component" value="Unassembled WGS sequence"/>
</dbReference>
<protein>
    <submittedName>
        <fullName evidence="1">Uncharacterized protein</fullName>
    </submittedName>
</protein>
<reference evidence="2" key="1">
    <citation type="journal article" date="2019" name="Int. J. Syst. Evol. Microbiol.">
        <title>The Global Catalogue of Microorganisms (GCM) 10K type strain sequencing project: providing services to taxonomists for standard genome sequencing and annotation.</title>
        <authorList>
            <consortium name="The Broad Institute Genomics Platform"/>
            <consortium name="The Broad Institute Genome Sequencing Center for Infectious Disease"/>
            <person name="Wu L."/>
            <person name="Ma J."/>
        </authorList>
    </citation>
    <scope>NUCLEOTIDE SEQUENCE [LARGE SCALE GENOMIC DNA]</scope>
    <source>
        <strain evidence="2">CCM 9110</strain>
    </source>
</reference>
<sequence>MTFGKHAHFKADKHNAYFELDSAHDLIKVHRPHFGHKIIPSTIIRGYRLTMDDHVIVASDGSKPALIDNNLLSDAHIMGVLTPGTEEIYHLNLELETTQGPIVIKYINTRVQIGTLVYSVALLDANKALQELDQLPATKRAADLTGSAE</sequence>
<evidence type="ECO:0000313" key="1">
    <source>
        <dbReference type="EMBL" id="MFD1400025.1"/>
    </source>
</evidence>
<name>A0ABW4BHR4_9LACO</name>
<gene>
    <name evidence="1" type="ORF">ACFQ41_11955</name>
</gene>
<comment type="caution">
    <text evidence="1">The sequence shown here is derived from an EMBL/GenBank/DDBJ whole genome shotgun (WGS) entry which is preliminary data.</text>
</comment>